<reference evidence="13" key="1">
    <citation type="journal article" date="2014" name="Front. Microbiol.">
        <title>High frequency of phylogenetically diverse reductive dehalogenase-homologous genes in deep subseafloor sedimentary metagenomes.</title>
        <authorList>
            <person name="Kawai M."/>
            <person name="Futagami T."/>
            <person name="Toyoda A."/>
            <person name="Takaki Y."/>
            <person name="Nishi S."/>
            <person name="Hori S."/>
            <person name="Arai W."/>
            <person name="Tsubouchi T."/>
            <person name="Morono Y."/>
            <person name="Uchiyama I."/>
            <person name="Ito T."/>
            <person name="Fujiyama A."/>
            <person name="Inagaki F."/>
            <person name="Takami H."/>
        </authorList>
    </citation>
    <scope>NUCLEOTIDE SEQUENCE</scope>
    <source>
        <strain evidence="13">Expedition CK06-06</strain>
    </source>
</reference>
<feature type="coiled-coil region" evidence="8">
    <location>
        <begin position="36"/>
        <end position="66"/>
    </location>
</feature>
<accession>X1KJA9</accession>
<evidence type="ECO:0000256" key="3">
    <source>
        <dbReference type="ARBA" id="ARBA00022553"/>
    </source>
</evidence>
<evidence type="ECO:0000313" key="13">
    <source>
        <dbReference type="EMBL" id="GAH93695.1"/>
    </source>
</evidence>
<dbReference type="PROSITE" id="PS50113">
    <property type="entry name" value="PAC"/>
    <property type="match status" value="1"/>
</dbReference>
<keyword evidence="9" id="KW-0472">Membrane</keyword>
<dbReference type="GO" id="GO:0046983">
    <property type="term" value="F:protein dimerization activity"/>
    <property type="evidence" value="ECO:0007669"/>
    <property type="project" value="InterPro"/>
</dbReference>
<dbReference type="CDD" id="cd16917">
    <property type="entry name" value="HATPase_UhpB-NarQ-NarX-like"/>
    <property type="match status" value="1"/>
</dbReference>
<dbReference type="GO" id="GO:0016020">
    <property type="term" value="C:membrane"/>
    <property type="evidence" value="ECO:0007669"/>
    <property type="project" value="InterPro"/>
</dbReference>
<keyword evidence="3" id="KW-0597">Phosphoprotein</keyword>
<dbReference type="InterPro" id="IPR000014">
    <property type="entry name" value="PAS"/>
</dbReference>
<keyword evidence="4" id="KW-0808">Transferase</keyword>
<dbReference type="Gene3D" id="3.30.450.20">
    <property type="entry name" value="PAS domain"/>
    <property type="match status" value="1"/>
</dbReference>
<evidence type="ECO:0000256" key="6">
    <source>
        <dbReference type="ARBA" id="ARBA00022777"/>
    </source>
</evidence>
<keyword evidence="7" id="KW-0067">ATP-binding</keyword>
<proteinExistence type="predicted"/>
<organism evidence="13">
    <name type="scientific">marine sediment metagenome</name>
    <dbReference type="NCBI Taxonomy" id="412755"/>
    <lineage>
        <taxon>unclassified sequences</taxon>
        <taxon>metagenomes</taxon>
        <taxon>ecological metagenomes</taxon>
    </lineage>
</organism>
<evidence type="ECO:0000256" key="5">
    <source>
        <dbReference type="ARBA" id="ARBA00022741"/>
    </source>
</evidence>
<dbReference type="AlphaFoldDB" id="X1KJA9"/>
<dbReference type="Gene3D" id="3.30.565.10">
    <property type="entry name" value="Histidine kinase-like ATPase, C-terminal domain"/>
    <property type="match status" value="1"/>
</dbReference>
<gene>
    <name evidence="13" type="ORF">S06H3_00626</name>
</gene>
<dbReference type="Pfam" id="PF07730">
    <property type="entry name" value="HisKA_3"/>
    <property type="match status" value="1"/>
</dbReference>
<dbReference type="GO" id="GO:0000155">
    <property type="term" value="F:phosphorelay sensor kinase activity"/>
    <property type="evidence" value="ECO:0007669"/>
    <property type="project" value="InterPro"/>
</dbReference>
<dbReference type="PROSITE" id="PS50112">
    <property type="entry name" value="PAS"/>
    <property type="match status" value="1"/>
</dbReference>
<dbReference type="Gene3D" id="1.20.5.1930">
    <property type="match status" value="1"/>
</dbReference>
<evidence type="ECO:0000259" key="11">
    <source>
        <dbReference type="PROSITE" id="PS50112"/>
    </source>
</evidence>
<dbReference type="InterPro" id="IPR003594">
    <property type="entry name" value="HATPase_dom"/>
</dbReference>
<evidence type="ECO:0000256" key="4">
    <source>
        <dbReference type="ARBA" id="ARBA00022679"/>
    </source>
</evidence>
<dbReference type="Pfam" id="PF02518">
    <property type="entry name" value="HATPase_c"/>
    <property type="match status" value="1"/>
</dbReference>
<keyword evidence="9" id="KW-0812">Transmembrane</keyword>
<dbReference type="SUPFAM" id="SSF55874">
    <property type="entry name" value="ATPase domain of HSP90 chaperone/DNA topoisomerase II/histidine kinase"/>
    <property type="match status" value="1"/>
</dbReference>
<dbReference type="InterPro" id="IPR035965">
    <property type="entry name" value="PAS-like_dom_sf"/>
</dbReference>
<dbReference type="SMART" id="SM00387">
    <property type="entry name" value="HATPase_c"/>
    <property type="match status" value="1"/>
</dbReference>
<protein>
    <recommendedName>
        <fullName evidence="2">histidine kinase</fullName>
        <ecNumber evidence="2">2.7.13.3</ecNumber>
    </recommendedName>
</protein>
<evidence type="ECO:0000256" key="8">
    <source>
        <dbReference type="SAM" id="Coils"/>
    </source>
</evidence>
<evidence type="ECO:0000259" key="12">
    <source>
        <dbReference type="PROSITE" id="PS50113"/>
    </source>
</evidence>
<feature type="transmembrane region" description="Helical" evidence="9">
    <location>
        <begin position="12"/>
        <end position="33"/>
    </location>
</feature>
<evidence type="ECO:0000256" key="7">
    <source>
        <dbReference type="ARBA" id="ARBA00022840"/>
    </source>
</evidence>
<keyword evidence="8" id="KW-0175">Coiled coil</keyword>
<feature type="domain" description="PAS" evidence="11">
    <location>
        <begin position="56"/>
        <end position="126"/>
    </location>
</feature>
<sequence>MLLHPFLIPSHFRAALLESFACLVISALIIMLIQTRHEYKQRQEMLEKAVEDLELSRRNYEELFTNTSDAVWVHDMESNITLANKACEKLTGYPVPELIGKNVSQFLAPEALALFRQAKERLLRGEAMEQRYEQQLNRKDGSKAITHLATRLIVSDGKPQAFQNIARDITEERKLQDNLRFYLRECLRAQEEERKRLACELHDDISQLVLLLSRRIDNLASEGSNYLPQELRNEFEKLYELSQQAYEGIKRYAQALRPRILDDLGLVPALEWLAQEITKLAGIKVQVKTDTVPPLPPETQLVLFRIAQEALNNIHRHSEASEANITLEYQEDAVRMTISDNGKGFELPQQLSDFAAQGKLGLTGMAERIQLVGGEIEITSQIGKGTKIIVKAPTKLYNESNS</sequence>
<dbReference type="GO" id="GO:0005524">
    <property type="term" value="F:ATP binding"/>
    <property type="evidence" value="ECO:0007669"/>
    <property type="project" value="UniProtKB-KW"/>
</dbReference>
<keyword evidence="9" id="KW-1133">Transmembrane helix</keyword>
<comment type="caution">
    <text evidence="13">The sequence shown here is derived from an EMBL/GenBank/DDBJ whole genome shotgun (WGS) entry which is preliminary data.</text>
</comment>
<comment type="catalytic activity">
    <reaction evidence="1">
        <text>ATP + protein L-histidine = ADP + protein N-phospho-L-histidine.</text>
        <dbReference type="EC" id="2.7.13.3"/>
    </reaction>
</comment>
<dbReference type="InterPro" id="IPR050482">
    <property type="entry name" value="Sensor_HK_TwoCompSys"/>
</dbReference>
<feature type="domain" description="Histidine kinase" evidence="10">
    <location>
        <begin position="196"/>
        <end position="396"/>
    </location>
</feature>
<dbReference type="InterPro" id="IPR036890">
    <property type="entry name" value="HATPase_C_sf"/>
</dbReference>
<dbReference type="InterPro" id="IPR000700">
    <property type="entry name" value="PAS-assoc_C"/>
</dbReference>
<keyword evidence="5" id="KW-0547">Nucleotide-binding</keyword>
<dbReference type="InterPro" id="IPR011712">
    <property type="entry name" value="Sig_transdc_His_kin_sub3_dim/P"/>
</dbReference>
<dbReference type="EC" id="2.7.13.3" evidence="2"/>
<dbReference type="SMART" id="SM00091">
    <property type="entry name" value="PAS"/>
    <property type="match status" value="1"/>
</dbReference>
<feature type="domain" description="PAC" evidence="12">
    <location>
        <begin position="130"/>
        <end position="181"/>
    </location>
</feature>
<dbReference type="CDD" id="cd00130">
    <property type="entry name" value="PAS"/>
    <property type="match status" value="1"/>
</dbReference>
<evidence type="ECO:0000256" key="1">
    <source>
        <dbReference type="ARBA" id="ARBA00000085"/>
    </source>
</evidence>
<dbReference type="NCBIfam" id="TIGR00229">
    <property type="entry name" value="sensory_box"/>
    <property type="match status" value="1"/>
</dbReference>
<keyword evidence="6" id="KW-0418">Kinase</keyword>
<dbReference type="Pfam" id="PF13426">
    <property type="entry name" value="PAS_9"/>
    <property type="match status" value="1"/>
</dbReference>
<dbReference type="PANTHER" id="PTHR24421:SF10">
    <property type="entry name" value="NITRATE_NITRITE SENSOR PROTEIN NARQ"/>
    <property type="match status" value="1"/>
</dbReference>
<evidence type="ECO:0000256" key="9">
    <source>
        <dbReference type="SAM" id="Phobius"/>
    </source>
</evidence>
<dbReference type="InterPro" id="IPR005467">
    <property type="entry name" value="His_kinase_dom"/>
</dbReference>
<name>X1KJA9_9ZZZZ</name>
<dbReference type="EMBL" id="BARV01000119">
    <property type="protein sequence ID" value="GAH93695.1"/>
    <property type="molecule type" value="Genomic_DNA"/>
</dbReference>
<evidence type="ECO:0000256" key="2">
    <source>
        <dbReference type="ARBA" id="ARBA00012438"/>
    </source>
</evidence>
<evidence type="ECO:0000259" key="10">
    <source>
        <dbReference type="PROSITE" id="PS50109"/>
    </source>
</evidence>
<dbReference type="PROSITE" id="PS50109">
    <property type="entry name" value="HIS_KIN"/>
    <property type="match status" value="1"/>
</dbReference>
<dbReference type="SUPFAM" id="SSF55785">
    <property type="entry name" value="PYP-like sensor domain (PAS domain)"/>
    <property type="match status" value="1"/>
</dbReference>
<dbReference type="PANTHER" id="PTHR24421">
    <property type="entry name" value="NITRATE/NITRITE SENSOR PROTEIN NARX-RELATED"/>
    <property type="match status" value="1"/>
</dbReference>